<organism evidence="2 3">
    <name type="scientific">Neiella holothuriorum</name>
    <dbReference type="NCBI Taxonomy" id="2870530"/>
    <lineage>
        <taxon>Bacteria</taxon>
        <taxon>Pseudomonadati</taxon>
        <taxon>Pseudomonadota</taxon>
        <taxon>Gammaproteobacteria</taxon>
        <taxon>Alteromonadales</taxon>
        <taxon>Echinimonadaceae</taxon>
        <taxon>Neiella</taxon>
    </lineage>
</organism>
<gene>
    <name evidence="2" type="ORF">K0504_09680</name>
</gene>
<evidence type="ECO:0000259" key="1">
    <source>
        <dbReference type="SMART" id="SM00966"/>
    </source>
</evidence>
<dbReference type="SUPFAM" id="SSF89447">
    <property type="entry name" value="AbrB/MazE/MraZ-like"/>
    <property type="match status" value="1"/>
</dbReference>
<feature type="domain" description="SpoVT-AbrB" evidence="1">
    <location>
        <begin position="6"/>
        <end position="51"/>
    </location>
</feature>
<keyword evidence="2" id="KW-0238">DNA-binding</keyword>
<dbReference type="InterPro" id="IPR039052">
    <property type="entry name" value="Antitox_PemI-like"/>
</dbReference>
<keyword evidence="3" id="KW-1185">Reference proteome</keyword>
<dbReference type="SMART" id="SM00966">
    <property type="entry name" value="SpoVT_AbrB"/>
    <property type="match status" value="1"/>
</dbReference>
<dbReference type="PANTHER" id="PTHR40516:SF1">
    <property type="entry name" value="ANTITOXIN CHPS-RELATED"/>
    <property type="match status" value="1"/>
</dbReference>
<sequence>MRTQVRRIGNSLGSIIPAAFARQLELSEGAEIDVQVQAGKLVIAPAPKPKKRFPFSEAELVSGLDAFTAHADELATVSGKELGE</sequence>
<dbReference type="PANTHER" id="PTHR40516">
    <property type="entry name" value="ANTITOXIN CHPS-RELATED"/>
    <property type="match status" value="1"/>
</dbReference>
<protein>
    <submittedName>
        <fullName evidence="2">AbrB/MazE/SpoVT family DNA-binding domain-containing protein</fullName>
    </submittedName>
</protein>
<dbReference type="GO" id="GO:0003677">
    <property type="term" value="F:DNA binding"/>
    <property type="evidence" value="ECO:0007669"/>
    <property type="project" value="UniProtKB-KW"/>
</dbReference>
<accession>A0ABS7EHS3</accession>
<evidence type="ECO:0000313" key="3">
    <source>
        <dbReference type="Proteomes" id="UP001166251"/>
    </source>
</evidence>
<name>A0ABS7EHS3_9GAMM</name>
<comment type="caution">
    <text evidence="2">The sequence shown here is derived from an EMBL/GenBank/DDBJ whole genome shotgun (WGS) entry which is preliminary data.</text>
</comment>
<dbReference type="InterPro" id="IPR037914">
    <property type="entry name" value="SpoVT-AbrB_sf"/>
</dbReference>
<dbReference type="Gene3D" id="2.10.260.10">
    <property type="match status" value="1"/>
</dbReference>
<dbReference type="Pfam" id="PF04014">
    <property type="entry name" value="MazE_antitoxin"/>
    <property type="match status" value="1"/>
</dbReference>
<evidence type="ECO:0000313" key="2">
    <source>
        <dbReference type="EMBL" id="MBW8191306.1"/>
    </source>
</evidence>
<dbReference type="EMBL" id="JAHZSS010000010">
    <property type="protein sequence ID" value="MBW8191306.1"/>
    <property type="molecule type" value="Genomic_DNA"/>
</dbReference>
<proteinExistence type="predicted"/>
<reference evidence="2" key="1">
    <citation type="submission" date="2021-07" db="EMBL/GenBank/DDBJ databases">
        <title>Neiella marina sp. nov., isolated from the intestinal content of sea cucumber Apostichopus japonicus.</title>
        <authorList>
            <person name="Bai X."/>
        </authorList>
    </citation>
    <scope>NUCLEOTIDE SEQUENCE</scope>
    <source>
        <strain evidence="2">126</strain>
    </source>
</reference>
<dbReference type="RefSeq" id="WP_220103989.1">
    <property type="nucleotide sequence ID" value="NZ_JAHZSS010000010.1"/>
</dbReference>
<dbReference type="Proteomes" id="UP001166251">
    <property type="component" value="Unassembled WGS sequence"/>
</dbReference>
<dbReference type="InterPro" id="IPR007159">
    <property type="entry name" value="SpoVT-AbrB_dom"/>
</dbReference>